<sequence length="69" mass="6985">MASTSFKSLALVFLVAVFAAVASVSAQDLGDLAPAPAPAMDKGAAYSLGMSAAVICSSLFFSMLALFKH</sequence>
<keyword evidence="2" id="KW-0732">Signal</keyword>
<dbReference type="Gramene" id="Manes.07G005200.1.v8.1">
    <property type="protein sequence ID" value="Manes.07G005200.1.v8.1.CDS.1"/>
    <property type="gene ID" value="Manes.07G005200.v8.1"/>
</dbReference>
<proteinExistence type="predicted"/>
<feature type="chain" id="PRO_5012767823" evidence="2">
    <location>
        <begin position="27"/>
        <end position="69"/>
    </location>
</feature>
<keyword evidence="1" id="KW-0472">Membrane</keyword>
<evidence type="ECO:0000313" key="3">
    <source>
        <dbReference type="EMBL" id="OAY44785.1"/>
    </source>
</evidence>
<evidence type="ECO:0000256" key="1">
    <source>
        <dbReference type="SAM" id="Phobius"/>
    </source>
</evidence>
<name>A0A2C9VHC6_MANES</name>
<protein>
    <submittedName>
        <fullName evidence="3">Uncharacterized protein</fullName>
    </submittedName>
</protein>
<keyword evidence="1" id="KW-1133">Transmembrane helix</keyword>
<accession>A0A2C9VHC6</accession>
<dbReference type="EMBL" id="CM004393">
    <property type="protein sequence ID" value="OAY44785.1"/>
    <property type="molecule type" value="Genomic_DNA"/>
</dbReference>
<gene>
    <name evidence="3" type="ORF">MANES_07G005200v8</name>
</gene>
<dbReference type="PANTHER" id="PTHR33659:SF1">
    <property type="entry name" value="PROTEIN, PUTATIVE-RELATED"/>
    <property type="match status" value="1"/>
</dbReference>
<evidence type="ECO:0000256" key="2">
    <source>
        <dbReference type="SAM" id="SignalP"/>
    </source>
</evidence>
<feature type="signal peptide" evidence="2">
    <location>
        <begin position="1"/>
        <end position="26"/>
    </location>
</feature>
<dbReference type="PANTHER" id="PTHR33659">
    <property type="entry name" value="PROTEIN, PUTATIVE-RELATED-RELATED"/>
    <property type="match status" value="1"/>
</dbReference>
<keyword evidence="1" id="KW-0812">Transmembrane</keyword>
<organism evidence="3 4">
    <name type="scientific">Manihot esculenta</name>
    <name type="common">Cassava</name>
    <name type="synonym">Jatropha manihot</name>
    <dbReference type="NCBI Taxonomy" id="3983"/>
    <lineage>
        <taxon>Eukaryota</taxon>
        <taxon>Viridiplantae</taxon>
        <taxon>Streptophyta</taxon>
        <taxon>Embryophyta</taxon>
        <taxon>Tracheophyta</taxon>
        <taxon>Spermatophyta</taxon>
        <taxon>Magnoliopsida</taxon>
        <taxon>eudicotyledons</taxon>
        <taxon>Gunneridae</taxon>
        <taxon>Pentapetalae</taxon>
        <taxon>rosids</taxon>
        <taxon>fabids</taxon>
        <taxon>Malpighiales</taxon>
        <taxon>Euphorbiaceae</taxon>
        <taxon>Crotonoideae</taxon>
        <taxon>Manihoteae</taxon>
        <taxon>Manihot</taxon>
    </lineage>
</organism>
<dbReference type="AlphaFoldDB" id="A0A2C9VHC6"/>
<feature type="transmembrane region" description="Helical" evidence="1">
    <location>
        <begin position="45"/>
        <end position="67"/>
    </location>
</feature>
<evidence type="ECO:0000313" key="4">
    <source>
        <dbReference type="Proteomes" id="UP000091857"/>
    </source>
</evidence>
<dbReference type="Proteomes" id="UP000091857">
    <property type="component" value="Chromosome 7"/>
</dbReference>
<keyword evidence="4" id="KW-1185">Reference proteome</keyword>
<dbReference type="OMA" id="MSAAVIC"/>
<comment type="caution">
    <text evidence="3">The sequence shown here is derived from an EMBL/GenBank/DDBJ whole genome shotgun (WGS) entry which is preliminary data.</text>
</comment>
<reference evidence="4" key="1">
    <citation type="journal article" date="2016" name="Nat. Biotechnol.">
        <title>Sequencing wild and cultivated cassava and related species reveals extensive interspecific hybridization and genetic diversity.</title>
        <authorList>
            <person name="Bredeson J.V."/>
            <person name="Lyons J.B."/>
            <person name="Prochnik S.E."/>
            <person name="Wu G.A."/>
            <person name="Ha C.M."/>
            <person name="Edsinger-Gonzales E."/>
            <person name="Grimwood J."/>
            <person name="Schmutz J."/>
            <person name="Rabbi I.Y."/>
            <person name="Egesi C."/>
            <person name="Nauluvula P."/>
            <person name="Lebot V."/>
            <person name="Ndunguru J."/>
            <person name="Mkamilo G."/>
            <person name="Bart R.S."/>
            <person name="Setter T.L."/>
            <person name="Gleadow R.M."/>
            <person name="Kulakow P."/>
            <person name="Ferguson M.E."/>
            <person name="Rounsley S."/>
            <person name="Rokhsar D.S."/>
        </authorList>
    </citation>
    <scope>NUCLEOTIDE SEQUENCE [LARGE SCALE GENOMIC DNA]</scope>
    <source>
        <strain evidence="4">cv. AM560-2</strain>
    </source>
</reference>